<reference evidence="1 2" key="2">
    <citation type="submission" date="2023-12" db="EMBL/GenBank/DDBJ databases">
        <title>Description of an unclassified Opitutus bacterium of Verrucomicrobiota.</title>
        <authorList>
            <person name="Zhang D.-F."/>
        </authorList>
    </citation>
    <scope>NUCLEOTIDE SEQUENCE [LARGE SCALE GENOMIC DNA]</scope>
    <source>
        <strain evidence="1 2">WL0086</strain>
    </source>
</reference>
<keyword evidence="2" id="KW-1185">Reference proteome</keyword>
<organism evidence="1 2">
    <name type="scientific">Actomonas aquatica</name>
    <dbReference type="NCBI Taxonomy" id="2866162"/>
    <lineage>
        <taxon>Bacteria</taxon>
        <taxon>Pseudomonadati</taxon>
        <taxon>Verrucomicrobiota</taxon>
        <taxon>Opitutia</taxon>
        <taxon>Opitutales</taxon>
        <taxon>Opitutaceae</taxon>
        <taxon>Actomonas</taxon>
    </lineage>
</organism>
<sequence>MSRKGPPDRIDLECEEPLKPAPELGAEWERLFGPYYWRHAPEFGDPEGEAVPRWSTREQAETALLCLRGSSALTFRDAIEAAECVRVRLAMTLSESKVTVARLKRFDRAEDDCSRLREVLVYNFRRSQVVAQNPGNPDSENTGETGGQPINDVELKWLQETLDLIPATQSLRRRILNHAKLVNWHESEMKDLRRRLSWSSRTLEWLKEAKGLLGSVSGDAR</sequence>
<dbReference type="Proteomes" id="UP000738431">
    <property type="component" value="Chromosome"/>
</dbReference>
<protein>
    <submittedName>
        <fullName evidence="1">Uncharacterized protein</fullName>
    </submittedName>
</protein>
<name>A0ABZ1C495_9BACT</name>
<dbReference type="RefSeq" id="WP_221033248.1">
    <property type="nucleotide sequence ID" value="NZ_CP139781.1"/>
</dbReference>
<proteinExistence type="predicted"/>
<evidence type="ECO:0000313" key="1">
    <source>
        <dbReference type="EMBL" id="WRQ86519.1"/>
    </source>
</evidence>
<gene>
    <name evidence="1" type="ORF">K1X11_017040</name>
</gene>
<evidence type="ECO:0000313" key="2">
    <source>
        <dbReference type="Proteomes" id="UP000738431"/>
    </source>
</evidence>
<reference evidence="1 2" key="1">
    <citation type="submission" date="2021-08" db="EMBL/GenBank/DDBJ databases">
        <authorList>
            <person name="Zhang D."/>
            <person name="Zhang A."/>
            <person name="Wang L."/>
        </authorList>
    </citation>
    <scope>NUCLEOTIDE SEQUENCE [LARGE SCALE GENOMIC DNA]</scope>
    <source>
        <strain evidence="1 2">WL0086</strain>
    </source>
</reference>
<dbReference type="EMBL" id="CP139781">
    <property type="protein sequence ID" value="WRQ86519.1"/>
    <property type="molecule type" value="Genomic_DNA"/>
</dbReference>
<accession>A0ABZ1C495</accession>